<keyword evidence="11" id="KW-0594">Phospholipid biosynthesis</keyword>
<dbReference type="EMBL" id="AZGK01000004">
    <property type="protein sequence ID" value="KRM46903.1"/>
    <property type="molecule type" value="Genomic_DNA"/>
</dbReference>
<evidence type="ECO:0000256" key="6">
    <source>
        <dbReference type="ARBA" id="ARBA00022741"/>
    </source>
</evidence>
<dbReference type="SUPFAM" id="SSF111331">
    <property type="entry name" value="NAD kinase/diacylglycerol kinase-like"/>
    <property type="match status" value="1"/>
</dbReference>
<keyword evidence="8" id="KW-0067">ATP-binding</keyword>
<dbReference type="InterPro" id="IPR016064">
    <property type="entry name" value="NAD/diacylglycerol_kinase_sf"/>
</dbReference>
<evidence type="ECO:0000256" key="12">
    <source>
        <dbReference type="ARBA" id="ARBA00023264"/>
    </source>
</evidence>
<dbReference type="Pfam" id="PF00781">
    <property type="entry name" value="DAGK_cat"/>
    <property type="match status" value="1"/>
</dbReference>
<evidence type="ECO:0000256" key="5">
    <source>
        <dbReference type="ARBA" id="ARBA00022723"/>
    </source>
</evidence>
<dbReference type="InterPro" id="IPR045540">
    <property type="entry name" value="YegS/DAGK_C"/>
</dbReference>
<accession>A0A0R1YWB3</accession>
<evidence type="ECO:0000256" key="3">
    <source>
        <dbReference type="ARBA" id="ARBA00022516"/>
    </source>
</evidence>
<dbReference type="InterPro" id="IPR050187">
    <property type="entry name" value="Lipid_Phosphate_FormReg"/>
</dbReference>
<keyword evidence="7" id="KW-0418">Kinase</keyword>
<organism evidence="14 15">
    <name type="scientific">Lentilactobacillus parabuchneri DSM 5707 = NBRC 107865</name>
    <dbReference type="NCBI Taxonomy" id="1423784"/>
    <lineage>
        <taxon>Bacteria</taxon>
        <taxon>Bacillati</taxon>
        <taxon>Bacillota</taxon>
        <taxon>Bacilli</taxon>
        <taxon>Lactobacillales</taxon>
        <taxon>Lactobacillaceae</taxon>
        <taxon>Lentilactobacillus</taxon>
    </lineage>
</organism>
<evidence type="ECO:0000259" key="13">
    <source>
        <dbReference type="PROSITE" id="PS50146"/>
    </source>
</evidence>
<evidence type="ECO:0000313" key="14">
    <source>
        <dbReference type="EMBL" id="KRM46903.1"/>
    </source>
</evidence>
<dbReference type="PANTHER" id="PTHR12358:SF106">
    <property type="entry name" value="LIPID KINASE YEGS"/>
    <property type="match status" value="1"/>
</dbReference>
<reference evidence="14 15" key="1">
    <citation type="journal article" date="2015" name="Genome Announc.">
        <title>Expanding the biotechnology potential of lactobacilli through comparative genomics of 213 strains and associated genera.</title>
        <authorList>
            <person name="Sun Z."/>
            <person name="Harris H.M."/>
            <person name="McCann A."/>
            <person name="Guo C."/>
            <person name="Argimon S."/>
            <person name="Zhang W."/>
            <person name="Yang X."/>
            <person name="Jeffery I.B."/>
            <person name="Cooney J.C."/>
            <person name="Kagawa T.F."/>
            <person name="Liu W."/>
            <person name="Song Y."/>
            <person name="Salvetti E."/>
            <person name="Wrobel A."/>
            <person name="Rasinkangas P."/>
            <person name="Parkhill J."/>
            <person name="Rea M.C."/>
            <person name="O'Sullivan O."/>
            <person name="Ritari J."/>
            <person name="Douillard F.P."/>
            <person name="Paul Ross R."/>
            <person name="Yang R."/>
            <person name="Briner A.E."/>
            <person name="Felis G.E."/>
            <person name="de Vos W.M."/>
            <person name="Barrangou R."/>
            <person name="Klaenhammer T.R."/>
            <person name="Caufield P.W."/>
            <person name="Cui Y."/>
            <person name="Zhang H."/>
            <person name="O'Toole P.W."/>
        </authorList>
    </citation>
    <scope>NUCLEOTIDE SEQUENCE [LARGE SCALE GENOMIC DNA]</scope>
    <source>
        <strain evidence="14 15">DSM 5707</strain>
    </source>
</reference>
<feature type="domain" description="DAGKc" evidence="13">
    <location>
        <begin position="1"/>
        <end position="130"/>
    </location>
</feature>
<dbReference type="InterPro" id="IPR001206">
    <property type="entry name" value="Diacylglycerol_kinase_cat_dom"/>
</dbReference>
<dbReference type="NCBIfam" id="TIGR00147">
    <property type="entry name" value="YegS/Rv2252/BmrU family lipid kinase"/>
    <property type="match status" value="1"/>
</dbReference>
<dbReference type="GeneID" id="69802415"/>
<keyword evidence="9" id="KW-0460">Magnesium</keyword>
<dbReference type="GO" id="GO:0046872">
    <property type="term" value="F:metal ion binding"/>
    <property type="evidence" value="ECO:0007669"/>
    <property type="project" value="UniProtKB-KW"/>
</dbReference>
<dbReference type="GO" id="GO:0008654">
    <property type="term" value="P:phospholipid biosynthetic process"/>
    <property type="evidence" value="ECO:0007669"/>
    <property type="project" value="UniProtKB-KW"/>
</dbReference>
<evidence type="ECO:0000256" key="11">
    <source>
        <dbReference type="ARBA" id="ARBA00023209"/>
    </source>
</evidence>
<evidence type="ECO:0000256" key="7">
    <source>
        <dbReference type="ARBA" id="ARBA00022777"/>
    </source>
</evidence>
<keyword evidence="5" id="KW-0479">Metal-binding</keyword>
<comment type="similarity">
    <text evidence="2">Belongs to the diacylglycerol/lipid kinase family.</text>
</comment>
<name>A0A0R1YWB3_9LACO</name>
<keyword evidence="3" id="KW-0444">Lipid biosynthesis</keyword>
<keyword evidence="10" id="KW-0443">Lipid metabolism</keyword>
<dbReference type="SMART" id="SM00046">
    <property type="entry name" value="DAGKc"/>
    <property type="match status" value="1"/>
</dbReference>
<dbReference type="PATRIC" id="fig|1423784.4.peg.1850"/>
<dbReference type="Pfam" id="PF19279">
    <property type="entry name" value="YegS_C"/>
    <property type="match status" value="1"/>
</dbReference>
<evidence type="ECO:0000256" key="2">
    <source>
        <dbReference type="ARBA" id="ARBA00005983"/>
    </source>
</evidence>
<evidence type="ECO:0000256" key="9">
    <source>
        <dbReference type="ARBA" id="ARBA00022842"/>
    </source>
</evidence>
<dbReference type="PANTHER" id="PTHR12358">
    <property type="entry name" value="SPHINGOSINE KINASE"/>
    <property type="match status" value="1"/>
</dbReference>
<gene>
    <name evidence="14" type="ORF">FC51_GL001816</name>
</gene>
<dbReference type="GO" id="GO:0005524">
    <property type="term" value="F:ATP binding"/>
    <property type="evidence" value="ECO:0007669"/>
    <property type="project" value="UniProtKB-KW"/>
</dbReference>
<evidence type="ECO:0000313" key="15">
    <source>
        <dbReference type="Proteomes" id="UP000051957"/>
    </source>
</evidence>
<dbReference type="AlphaFoldDB" id="A0A0R1YWB3"/>
<evidence type="ECO:0000256" key="4">
    <source>
        <dbReference type="ARBA" id="ARBA00022679"/>
    </source>
</evidence>
<comment type="cofactor">
    <cofactor evidence="1">
        <name>Mg(2+)</name>
        <dbReference type="ChEBI" id="CHEBI:18420"/>
    </cofactor>
</comment>
<keyword evidence="12" id="KW-1208">Phospholipid metabolism</keyword>
<dbReference type="GO" id="GO:0004143">
    <property type="term" value="F:ATP-dependent diacylglycerol kinase activity"/>
    <property type="evidence" value="ECO:0007669"/>
    <property type="project" value="TreeGrafter"/>
</dbReference>
<evidence type="ECO:0000256" key="8">
    <source>
        <dbReference type="ARBA" id="ARBA00022840"/>
    </source>
</evidence>
<dbReference type="Gene3D" id="2.60.200.40">
    <property type="match status" value="1"/>
</dbReference>
<dbReference type="RefSeq" id="WP_057911223.1">
    <property type="nucleotide sequence ID" value="NZ_AZGK01000004.1"/>
</dbReference>
<dbReference type="Proteomes" id="UP000051957">
    <property type="component" value="Unassembled WGS sequence"/>
</dbReference>
<evidence type="ECO:0000256" key="10">
    <source>
        <dbReference type="ARBA" id="ARBA00023098"/>
    </source>
</evidence>
<evidence type="ECO:0000256" key="1">
    <source>
        <dbReference type="ARBA" id="ARBA00001946"/>
    </source>
</evidence>
<keyword evidence="6" id="KW-0547">Nucleotide-binding</keyword>
<protein>
    <recommendedName>
        <fullName evidence="13">DAGKc domain-containing protein</fullName>
    </recommendedName>
</protein>
<comment type="caution">
    <text evidence="14">The sequence shown here is derived from an EMBL/GenBank/DDBJ whole genome shotgun (WGS) entry which is preliminary data.</text>
</comment>
<dbReference type="InterPro" id="IPR005218">
    <property type="entry name" value="Diacylglycerol/lipid_kinase"/>
</dbReference>
<keyword evidence="4" id="KW-0808">Transferase</keyword>
<dbReference type="PROSITE" id="PS50146">
    <property type="entry name" value="DAGK"/>
    <property type="match status" value="1"/>
</dbReference>
<dbReference type="Gene3D" id="3.40.50.10330">
    <property type="entry name" value="Probable inorganic polyphosphate/atp-NAD kinase, domain 1"/>
    <property type="match status" value="1"/>
</dbReference>
<sequence>MKKYVIIYNKNAGKTDNQQIATDAKTLLESNGKTVDLRQTKSRDDAVHQAEIATENYDCLITIGGDGSINTACEGFLKAGKAIPLGIIPGGTINNFARALDIPLKVDDAINNLLNGEPTEVDLGAIGDTPMISSLTLGRLADIARNVKDDEKKKFGKAIYLVKGFKELFTNRSYKLKITANGHTETLRSQILLITTTNSVGGFIAFNPDASYDDDYLHVFILKSFTPMKLLTYLRYFITGNLKNAKGVKYFKCQTVKIENQSKRDIQARIDGDPAMSLPITVKTKADFLRVIVPRV</sequence>
<proteinExistence type="inferred from homology"/>
<dbReference type="GO" id="GO:0005886">
    <property type="term" value="C:plasma membrane"/>
    <property type="evidence" value="ECO:0007669"/>
    <property type="project" value="TreeGrafter"/>
</dbReference>
<dbReference type="InterPro" id="IPR017438">
    <property type="entry name" value="ATP-NAD_kinase_N"/>
</dbReference>